<keyword evidence="2 3" id="KW-0067">ATP-binding</keyword>
<proteinExistence type="inferred from homology"/>
<feature type="compositionally biased region" description="Polar residues" evidence="5">
    <location>
        <begin position="475"/>
        <end position="487"/>
    </location>
</feature>
<feature type="domain" description="Protein kinase" evidence="6">
    <location>
        <begin position="115"/>
        <end position="387"/>
    </location>
</feature>
<dbReference type="FunFam" id="1.10.510.10:FF:000571">
    <property type="entry name" value="Maternal embryonic leucine zipper kinase"/>
    <property type="match status" value="1"/>
</dbReference>
<evidence type="ECO:0000256" key="2">
    <source>
        <dbReference type="ARBA" id="ARBA00022840"/>
    </source>
</evidence>
<keyword evidence="8" id="KW-1185">Reference proteome</keyword>
<dbReference type="GO" id="GO:0004674">
    <property type="term" value="F:protein serine/threonine kinase activity"/>
    <property type="evidence" value="ECO:0007669"/>
    <property type="project" value="UniProtKB-KW"/>
</dbReference>
<dbReference type="Proteomes" id="UP000247409">
    <property type="component" value="Unassembled WGS sequence"/>
</dbReference>
<evidence type="ECO:0000259" key="6">
    <source>
        <dbReference type="PROSITE" id="PS50011"/>
    </source>
</evidence>
<evidence type="ECO:0000256" key="5">
    <source>
        <dbReference type="SAM" id="MobiDB-lite"/>
    </source>
</evidence>
<feature type="binding site" evidence="3">
    <location>
        <position position="144"/>
    </location>
    <ligand>
        <name>ATP</name>
        <dbReference type="ChEBI" id="CHEBI:30616"/>
    </ligand>
</feature>
<dbReference type="AlphaFoldDB" id="A0A2V3ILG9"/>
<dbReference type="PANTHER" id="PTHR24347">
    <property type="entry name" value="SERINE/THREONINE-PROTEIN KINASE"/>
    <property type="match status" value="1"/>
</dbReference>
<dbReference type="SMART" id="SM00220">
    <property type="entry name" value="S_TKc"/>
    <property type="match status" value="1"/>
</dbReference>
<organism evidence="7 8">
    <name type="scientific">Gracilariopsis chorda</name>
    <dbReference type="NCBI Taxonomy" id="448386"/>
    <lineage>
        <taxon>Eukaryota</taxon>
        <taxon>Rhodophyta</taxon>
        <taxon>Florideophyceae</taxon>
        <taxon>Rhodymeniophycidae</taxon>
        <taxon>Gracilariales</taxon>
        <taxon>Gracilariaceae</taxon>
        <taxon>Gracilariopsis</taxon>
    </lineage>
</organism>
<dbReference type="InterPro" id="IPR017441">
    <property type="entry name" value="Protein_kinase_ATP_BS"/>
</dbReference>
<name>A0A2V3ILG9_9FLOR</name>
<dbReference type="PROSITE" id="PS00108">
    <property type="entry name" value="PROTEIN_KINASE_ST"/>
    <property type="match status" value="1"/>
</dbReference>
<keyword evidence="1 3" id="KW-0547">Nucleotide-binding</keyword>
<keyword evidence="7" id="KW-0808">Transferase</keyword>
<dbReference type="InterPro" id="IPR011009">
    <property type="entry name" value="Kinase-like_dom_sf"/>
</dbReference>
<evidence type="ECO:0000256" key="3">
    <source>
        <dbReference type="PROSITE-ProRule" id="PRU10141"/>
    </source>
</evidence>
<dbReference type="FunFam" id="3.30.200.20:FF:000042">
    <property type="entry name" value="Aurora kinase A"/>
    <property type="match status" value="1"/>
</dbReference>
<evidence type="ECO:0000256" key="1">
    <source>
        <dbReference type="ARBA" id="ARBA00022741"/>
    </source>
</evidence>
<dbReference type="STRING" id="448386.A0A2V3ILG9"/>
<gene>
    <name evidence="7" type="ORF">BWQ96_07356</name>
</gene>
<reference evidence="7 8" key="1">
    <citation type="journal article" date="2018" name="Mol. Biol. Evol.">
        <title>Analysis of the draft genome of the red seaweed Gracilariopsis chorda provides insights into genome size evolution in Rhodophyta.</title>
        <authorList>
            <person name="Lee J."/>
            <person name="Yang E.C."/>
            <person name="Graf L."/>
            <person name="Yang J.H."/>
            <person name="Qiu H."/>
            <person name="Zel Zion U."/>
            <person name="Chan C.X."/>
            <person name="Stephens T.G."/>
            <person name="Weber A.P.M."/>
            <person name="Boo G.H."/>
            <person name="Boo S.M."/>
            <person name="Kim K.M."/>
            <person name="Shin Y."/>
            <person name="Jung M."/>
            <person name="Lee S.J."/>
            <person name="Yim H.S."/>
            <person name="Lee J.H."/>
            <person name="Bhattacharya D."/>
            <person name="Yoon H.S."/>
        </authorList>
    </citation>
    <scope>NUCLEOTIDE SEQUENCE [LARGE SCALE GENOMIC DNA]</scope>
    <source>
        <strain evidence="7 8">SKKU-2015</strain>
        <tissue evidence="7">Whole body</tissue>
    </source>
</reference>
<dbReference type="EMBL" id="NBIV01000145">
    <property type="protein sequence ID" value="PXF42909.1"/>
    <property type="molecule type" value="Genomic_DNA"/>
</dbReference>
<dbReference type="InterPro" id="IPR008271">
    <property type="entry name" value="Ser/Thr_kinase_AS"/>
</dbReference>
<comment type="similarity">
    <text evidence="4">Belongs to the protein kinase superfamily.</text>
</comment>
<keyword evidence="4" id="KW-0723">Serine/threonine-protein kinase</keyword>
<feature type="region of interest" description="Disordered" evidence="5">
    <location>
        <begin position="461"/>
        <end position="487"/>
    </location>
</feature>
<sequence>MQQEPHEQAVFQLQGPKVHVYKSDRLYLRPFLRPRRIVIANLRGTELTVDYHYLNKSTTHELCNAKLLTYPSTLKIVLELSNEEKLCFFAHNLEEFESWNQALTDCIEWNIERFYELKETLGEGAFATVVRGVHRETNDVVAIKVITKTLCNQQDIRYLQREIDIHQSLKHRNIVRMSDLFDSTKNLYIVLEFLDGGTLRRFVASNAPISEQNARHIMKDILTGVQYLHSNDVVHRDIKPDNILCTNKSFPTTVKLLDFGLSRVIKQTPEFNQWVTETSLGPDGLMTTQVGTPNFAAPEMLSGFPYGREVDCFACGIVMYWLLCGYYPFSDLDPDRLLELIRQTEFHFPDREWATISDDAKELLKGLLDRSPYGRLSAEQALQHPWFHHRSTSPQRSAASADEVGEVNEVGKVDEMGEESMMCKVGEVTLPALEISRESQKSSVKHFASLASLTTRFSSPIRLKQMPKTYGGDSSARNPNRHVSWNK</sequence>
<dbReference type="SUPFAM" id="SSF56112">
    <property type="entry name" value="Protein kinase-like (PK-like)"/>
    <property type="match status" value="1"/>
</dbReference>
<dbReference type="CDD" id="cd05117">
    <property type="entry name" value="STKc_CAMK"/>
    <property type="match status" value="1"/>
</dbReference>
<comment type="caution">
    <text evidence="7">The sequence shown here is derived from an EMBL/GenBank/DDBJ whole genome shotgun (WGS) entry which is preliminary data.</text>
</comment>
<evidence type="ECO:0000313" key="8">
    <source>
        <dbReference type="Proteomes" id="UP000247409"/>
    </source>
</evidence>
<protein>
    <submittedName>
        <fullName evidence="7">Putative myosin light chain kinase</fullName>
    </submittedName>
</protein>
<accession>A0A2V3ILG9</accession>
<keyword evidence="7" id="KW-0418">Kinase</keyword>
<dbReference type="OrthoDB" id="193931at2759"/>
<dbReference type="Pfam" id="PF00069">
    <property type="entry name" value="Pkinase"/>
    <property type="match status" value="1"/>
</dbReference>
<dbReference type="PROSITE" id="PS00107">
    <property type="entry name" value="PROTEIN_KINASE_ATP"/>
    <property type="match status" value="1"/>
</dbReference>
<dbReference type="Gene3D" id="1.10.510.10">
    <property type="entry name" value="Transferase(Phosphotransferase) domain 1"/>
    <property type="match status" value="1"/>
</dbReference>
<dbReference type="GO" id="GO:0005524">
    <property type="term" value="F:ATP binding"/>
    <property type="evidence" value="ECO:0007669"/>
    <property type="project" value="UniProtKB-UniRule"/>
</dbReference>
<evidence type="ECO:0000256" key="4">
    <source>
        <dbReference type="RuleBase" id="RU000304"/>
    </source>
</evidence>
<dbReference type="InterPro" id="IPR000719">
    <property type="entry name" value="Prot_kinase_dom"/>
</dbReference>
<dbReference type="PROSITE" id="PS50011">
    <property type="entry name" value="PROTEIN_KINASE_DOM"/>
    <property type="match status" value="1"/>
</dbReference>
<evidence type="ECO:0000313" key="7">
    <source>
        <dbReference type="EMBL" id="PXF42909.1"/>
    </source>
</evidence>